<dbReference type="EMBL" id="PKMF04000496">
    <property type="protein sequence ID" value="KAK7828800.1"/>
    <property type="molecule type" value="Genomic_DNA"/>
</dbReference>
<sequence length="128" mass="14449">MLRFHISASAASSMSTQAPQKASTAPTSFLDRPKPHCDPFHQDRNLKLSASREVGSPIKTHVKDLEDFLSRFKPQIFEDLQLIAGRLHYVVNLSWYLLQSLQMGKYQRQGFLLIPALIAGTGLYLMAF</sequence>
<feature type="compositionally biased region" description="Polar residues" evidence="1">
    <location>
        <begin position="16"/>
        <end position="27"/>
    </location>
</feature>
<evidence type="ECO:0000256" key="2">
    <source>
        <dbReference type="SAM" id="Phobius"/>
    </source>
</evidence>
<dbReference type="AlphaFoldDB" id="A0AAW0JPM6"/>
<evidence type="ECO:0000313" key="3">
    <source>
        <dbReference type="EMBL" id="KAK7828800.1"/>
    </source>
</evidence>
<evidence type="ECO:0000313" key="4">
    <source>
        <dbReference type="Proteomes" id="UP000237347"/>
    </source>
</evidence>
<comment type="caution">
    <text evidence="3">The sequence shown here is derived from an EMBL/GenBank/DDBJ whole genome shotgun (WGS) entry which is preliminary data.</text>
</comment>
<accession>A0AAW0JPM6</accession>
<feature type="transmembrane region" description="Helical" evidence="2">
    <location>
        <begin position="110"/>
        <end position="127"/>
    </location>
</feature>
<name>A0AAW0JPM6_QUESU</name>
<protein>
    <submittedName>
        <fullName evidence="3">Uncharacterized protein</fullName>
    </submittedName>
</protein>
<reference evidence="3 4" key="1">
    <citation type="journal article" date="2018" name="Sci. Data">
        <title>The draft genome sequence of cork oak.</title>
        <authorList>
            <person name="Ramos A.M."/>
            <person name="Usie A."/>
            <person name="Barbosa P."/>
            <person name="Barros P.M."/>
            <person name="Capote T."/>
            <person name="Chaves I."/>
            <person name="Simoes F."/>
            <person name="Abreu I."/>
            <person name="Carrasquinho I."/>
            <person name="Faro C."/>
            <person name="Guimaraes J.B."/>
            <person name="Mendonca D."/>
            <person name="Nobrega F."/>
            <person name="Rodrigues L."/>
            <person name="Saibo N.J.M."/>
            <person name="Varela M.C."/>
            <person name="Egas C."/>
            <person name="Matos J."/>
            <person name="Miguel C.M."/>
            <person name="Oliveira M.M."/>
            <person name="Ricardo C.P."/>
            <person name="Goncalves S."/>
        </authorList>
    </citation>
    <scope>NUCLEOTIDE SEQUENCE [LARGE SCALE GENOMIC DNA]</scope>
    <source>
        <strain evidence="4">cv. HL8</strain>
    </source>
</reference>
<keyword evidence="4" id="KW-1185">Reference proteome</keyword>
<organism evidence="3 4">
    <name type="scientific">Quercus suber</name>
    <name type="common">Cork oak</name>
    <dbReference type="NCBI Taxonomy" id="58331"/>
    <lineage>
        <taxon>Eukaryota</taxon>
        <taxon>Viridiplantae</taxon>
        <taxon>Streptophyta</taxon>
        <taxon>Embryophyta</taxon>
        <taxon>Tracheophyta</taxon>
        <taxon>Spermatophyta</taxon>
        <taxon>Magnoliopsida</taxon>
        <taxon>eudicotyledons</taxon>
        <taxon>Gunneridae</taxon>
        <taxon>Pentapetalae</taxon>
        <taxon>rosids</taxon>
        <taxon>fabids</taxon>
        <taxon>Fagales</taxon>
        <taxon>Fagaceae</taxon>
        <taxon>Quercus</taxon>
    </lineage>
</organism>
<dbReference type="Proteomes" id="UP000237347">
    <property type="component" value="Unassembled WGS sequence"/>
</dbReference>
<keyword evidence="2" id="KW-0812">Transmembrane</keyword>
<evidence type="ECO:0000256" key="1">
    <source>
        <dbReference type="SAM" id="MobiDB-lite"/>
    </source>
</evidence>
<proteinExistence type="predicted"/>
<keyword evidence="2" id="KW-1133">Transmembrane helix</keyword>
<gene>
    <name evidence="3" type="ORF">CFP56_029966</name>
</gene>
<keyword evidence="2" id="KW-0472">Membrane</keyword>
<feature type="region of interest" description="Disordered" evidence="1">
    <location>
        <begin position="1"/>
        <end position="34"/>
    </location>
</feature>